<dbReference type="EMBL" id="AKWN02000118">
    <property type="protein sequence ID" value="EMP08556.1"/>
    <property type="molecule type" value="Genomic_DNA"/>
</dbReference>
<dbReference type="AlphaFoldDB" id="M6ZR79"/>
<dbReference type="InterPro" id="IPR029056">
    <property type="entry name" value="Ribokinase-like"/>
</dbReference>
<comment type="caution">
    <text evidence="2">The sequence shown here is derived from an EMBL/GenBank/DDBJ whole genome shotgun (WGS) entry which is preliminary data.</text>
</comment>
<protein>
    <submittedName>
        <fullName evidence="2">Phosphomethylpyrimidine kinase domain protein</fullName>
    </submittedName>
</protein>
<dbReference type="PANTHER" id="PTHR20858">
    <property type="entry name" value="PHOSPHOMETHYLPYRIMIDINE KINASE"/>
    <property type="match status" value="1"/>
</dbReference>
<reference evidence="2 3" key="1">
    <citation type="submission" date="2013-01" db="EMBL/GenBank/DDBJ databases">
        <authorList>
            <person name="Harkins D.M."/>
            <person name="Durkin A.S."/>
            <person name="Brinkac L.M."/>
            <person name="Haft D.H."/>
            <person name="Selengut J.D."/>
            <person name="Sanka R."/>
            <person name="DePew J."/>
            <person name="Purushe J."/>
            <person name="Picardeau M."/>
            <person name="Werts C."/>
            <person name="Goarant C."/>
            <person name="Vinetz J.M."/>
            <person name="Sutton G.G."/>
            <person name="Nierman W.C."/>
            <person name="Fouts D.E."/>
        </authorList>
    </citation>
    <scope>NUCLEOTIDE SEQUENCE [LARGE SCALE GENOMIC DNA]</scope>
    <source>
        <strain evidence="2 3">200701872</strain>
    </source>
</reference>
<dbReference type="Pfam" id="PF08543">
    <property type="entry name" value="Phos_pyr_kin"/>
    <property type="match status" value="1"/>
</dbReference>
<dbReference type="GO" id="GO:0008902">
    <property type="term" value="F:hydroxymethylpyrimidine kinase activity"/>
    <property type="evidence" value="ECO:0007669"/>
    <property type="project" value="TreeGrafter"/>
</dbReference>
<dbReference type="BioCyc" id="LINT1193029:G11R4-2955-MONOMER"/>
<organism evidence="2 3">
    <name type="scientific">Leptospira interrogans serovar Pyrogenes str. 200701872</name>
    <dbReference type="NCBI Taxonomy" id="1193029"/>
    <lineage>
        <taxon>Bacteria</taxon>
        <taxon>Pseudomonadati</taxon>
        <taxon>Spirochaetota</taxon>
        <taxon>Spirochaetia</taxon>
        <taxon>Leptospirales</taxon>
        <taxon>Leptospiraceae</taxon>
        <taxon>Leptospira</taxon>
    </lineage>
</organism>
<evidence type="ECO:0000313" key="2">
    <source>
        <dbReference type="EMBL" id="EMP08556.1"/>
    </source>
</evidence>
<name>M6ZR79_LEPIR</name>
<accession>M6ZR79</accession>
<dbReference type="SUPFAM" id="SSF53613">
    <property type="entry name" value="Ribokinase-like"/>
    <property type="match status" value="1"/>
</dbReference>
<dbReference type="Proteomes" id="UP000012117">
    <property type="component" value="Unassembled WGS sequence"/>
</dbReference>
<evidence type="ECO:0000313" key="3">
    <source>
        <dbReference type="Proteomes" id="UP000012117"/>
    </source>
</evidence>
<dbReference type="Gene3D" id="3.40.1190.20">
    <property type="match status" value="1"/>
</dbReference>
<proteinExistence type="predicted"/>
<dbReference type="GO" id="GO:0005829">
    <property type="term" value="C:cytosol"/>
    <property type="evidence" value="ECO:0007669"/>
    <property type="project" value="TreeGrafter"/>
</dbReference>
<dbReference type="PANTHER" id="PTHR20858:SF17">
    <property type="entry name" value="HYDROXYMETHYLPYRIMIDINE_PHOSPHOMETHYLPYRIMIDINE KINASE THI20-RELATED"/>
    <property type="match status" value="1"/>
</dbReference>
<keyword evidence="2" id="KW-0808">Transferase</keyword>
<gene>
    <name evidence="2" type="ORF">LEP1GSC124_2962</name>
</gene>
<dbReference type="GO" id="GO:0009228">
    <property type="term" value="P:thiamine biosynthetic process"/>
    <property type="evidence" value="ECO:0007669"/>
    <property type="project" value="TreeGrafter"/>
</dbReference>
<evidence type="ECO:0000259" key="1">
    <source>
        <dbReference type="Pfam" id="PF08543"/>
    </source>
</evidence>
<keyword evidence="2" id="KW-0418">Kinase</keyword>
<dbReference type="InterPro" id="IPR013749">
    <property type="entry name" value="PM/HMP-P_kinase-1"/>
</dbReference>
<feature type="domain" description="Pyridoxamine kinase/Phosphomethylpyrimidine kinase" evidence="1">
    <location>
        <begin position="4"/>
        <end position="71"/>
    </location>
</feature>
<dbReference type="GO" id="GO:0008972">
    <property type="term" value="F:phosphomethylpyrimidine kinase activity"/>
    <property type="evidence" value="ECO:0007669"/>
    <property type="project" value="TreeGrafter"/>
</dbReference>
<sequence>MPDLAKEIFEKFKVPTLLKGGHLQNEKVAIDVLYDGKKISKFEKPFVNGFYPHGTGCTYSSAIASYLALGKI</sequence>